<dbReference type="Gene3D" id="3.40.1390.20">
    <property type="entry name" value="HprK N-terminal domain-like"/>
    <property type="match status" value="1"/>
</dbReference>
<feature type="domain" description="CBS" evidence="9">
    <location>
        <begin position="254"/>
        <end position="313"/>
    </location>
</feature>
<dbReference type="Gene3D" id="3.10.310.20">
    <property type="entry name" value="DHHA2 domain"/>
    <property type="match status" value="1"/>
</dbReference>
<evidence type="ECO:0000256" key="4">
    <source>
        <dbReference type="ARBA" id="ARBA00022801"/>
    </source>
</evidence>
<evidence type="ECO:0000256" key="6">
    <source>
        <dbReference type="ARBA" id="ARBA00032535"/>
    </source>
</evidence>
<keyword evidence="8" id="KW-0129">CBS domain</keyword>
<evidence type="ECO:0000256" key="1">
    <source>
        <dbReference type="ARBA" id="ARBA00001936"/>
    </source>
</evidence>
<dbReference type="InterPro" id="IPR038763">
    <property type="entry name" value="DHH_sf"/>
</dbReference>
<dbReference type="InterPro" id="IPR000644">
    <property type="entry name" value="CBS_dom"/>
</dbReference>
<protein>
    <recommendedName>
        <fullName evidence="2">inorganic diphosphatase</fullName>
        <ecNumber evidence="2">3.6.1.1</ecNumber>
    </recommendedName>
    <alternativeName>
        <fullName evidence="6">Pyrophosphate phospho-hydrolase</fullName>
    </alternativeName>
</protein>
<dbReference type="PANTHER" id="PTHR12112:SF22">
    <property type="entry name" value="MANGANESE-DEPENDENT INORGANIC PYROPHOSPHATASE-RELATED"/>
    <property type="match status" value="1"/>
</dbReference>
<feature type="domain" description="CBS" evidence="9">
    <location>
        <begin position="77"/>
        <end position="134"/>
    </location>
</feature>
<evidence type="ECO:0000256" key="8">
    <source>
        <dbReference type="PROSITE-ProRule" id="PRU00703"/>
    </source>
</evidence>
<dbReference type="EC" id="3.6.1.1" evidence="2"/>
<organism evidence="10 11">
    <name type="scientific">Fannyhessea vaginae PB189-T1-4</name>
    <dbReference type="NCBI Taxonomy" id="866774"/>
    <lineage>
        <taxon>Bacteria</taxon>
        <taxon>Bacillati</taxon>
        <taxon>Actinomycetota</taxon>
        <taxon>Coriobacteriia</taxon>
        <taxon>Coriobacteriales</taxon>
        <taxon>Atopobiaceae</taxon>
        <taxon>Fannyhessea</taxon>
    </lineage>
</organism>
<keyword evidence="11" id="KW-1185">Reference proteome</keyword>
<evidence type="ECO:0000256" key="7">
    <source>
        <dbReference type="ARBA" id="ARBA00047820"/>
    </source>
</evidence>
<evidence type="ECO:0000313" key="10">
    <source>
        <dbReference type="EMBL" id="EFL44369.1"/>
    </source>
</evidence>
<dbReference type="SUPFAM" id="SSF64182">
    <property type="entry name" value="DHH phosphoesterases"/>
    <property type="match status" value="1"/>
</dbReference>
<comment type="cofactor">
    <cofactor evidence="1">
        <name>Mn(2+)</name>
        <dbReference type="ChEBI" id="CHEBI:29035"/>
    </cofactor>
</comment>
<evidence type="ECO:0000313" key="11">
    <source>
        <dbReference type="Proteomes" id="UP000004431"/>
    </source>
</evidence>
<comment type="catalytic activity">
    <reaction evidence="7">
        <text>diphosphate + H2O = 2 phosphate + H(+)</text>
        <dbReference type="Rhea" id="RHEA:24576"/>
        <dbReference type="ChEBI" id="CHEBI:15377"/>
        <dbReference type="ChEBI" id="CHEBI:15378"/>
        <dbReference type="ChEBI" id="CHEBI:33019"/>
        <dbReference type="ChEBI" id="CHEBI:43474"/>
        <dbReference type="EC" id="3.6.1.1"/>
    </reaction>
</comment>
<keyword evidence="4" id="KW-0378">Hydrolase</keyword>
<dbReference type="SMART" id="SM01131">
    <property type="entry name" value="DHHA2"/>
    <property type="match status" value="1"/>
</dbReference>
<dbReference type="InterPro" id="IPR001667">
    <property type="entry name" value="DDH_dom"/>
</dbReference>
<dbReference type="PROSITE" id="PS51371">
    <property type="entry name" value="CBS"/>
    <property type="match status" value="2"/>
</dbReference>
<evidence type="ECO:0000256" key="5">
    <source>
        <dbReference type="ARBA" id="ARBA00023211"/>
    </source>
</evidence>
<dbReference type="InterPro" id="IPR038222">
    <property type="entry name" value="DHHA2_dom_sf"/>
</dbReference>
<dbReference type="EMBL" id="AEDQ01000017">
    <property type="protein sequence ID" value="EFL44369.1"/>
    <property type="molecule type" value="Genomic_DNA"/>
</dbReference>
<dbReference type="SUPFAM" id="SSF75138">
    <property type="entry name" value="HprK N-terminal domain-like"/>
    <property type="match status" value="1"/>
</dbReference>
<dbReference type="Gene3D" id="3.90.1640.10">
    <property type="entry name" value="inorganic pyrophosphatase (n-terminal core)"/>
    <property type="match status" value="2"/>
</dbReference>
<dbReference type="SUPFAM" id="SSF54631">
    <property type="entry name" value="CBS-domain pair"/>
    <property type="match status" value="1"/>
</dbReference>
<dbReference type="NCBIfam" id="NF011442">
    <property type="entry name" value="PRK14869.1-4"/>
    <property type="match status" value="1"/>
</dbReference>
<name>A0ABN0B0W5_9ACTN</name>
<comment type="caution">
    <text evidence="10">The sequence shown here is derived from an EMBL/GenBank/DDBJ whole genome shotgun (WGS) entry which is preliminary data.</text>
</comment>
<evidence type="ECO:0000256" key="3">
    <source>
        <dbReference type="ARBA" id="ARBA00022723"/>
    </source>
</evidence>
<sequence>MAQAIRKVNVIGHLHPDSDSICSAMAYAYLKNQTGNTQYQARRAGTVSRETAFVLKHFGFDEPELITSVAPQIKDTDITKQPGISRNTSLLDAWNLMGELGSATLCVLDDAHKLLGLIAVKDIAHANMNILDDELLSKASTPISNVMSTLNAELLCGKQDDNITKGHVRVGTSPEMMDGVIEPGDIVLVTNRYETQSFAVSAKASCIIICNGAHASEVVLNAAKENNCCVLTTPYNTYAAARLVSMAIPVHAYMLPFDKTMRFSVNTTVDEAKKVMAKSPHRYFPVLDEEGIYQGVVSSSNLLNAKKKHVILVDHNERSQAVDGLEQAEIMEIIDHHRIGSIETSSPALFRNMPVGCTSTIIYQMYGEAGVEIPKNIAGLMMSAILSDTLAFRSPTCTPLDVAAGKALAEICGEDIPSYSDAMFDAGADLTGRTAEDVFNGDFKVFSRGKARFGVGQASFMTESSRKAAEALVGPYLQQGAESYELPMVFYLFTDVKSKTSDMMYWGQSKETIERIIEQAFDEKPVDGIAVLKGVVSRKKQIIPPLMNLLQDTENDDEE</sequence>
<dbReference type="InterPro" id="IPR010766">
    <property type="entry name" value="DRTGG"/>
</dbReference>
<dbReference type="Pfam" id="PF00571">
    <property type="entry name" value="CBS"/>
    <property type="match status" value="2"/>
</dbReference>
<gene>
    <name evidence="10" type="ORF">HMPREF9248_0896</name>
</gene>
<dbReference type="Pfam" id="PF01368">
    <property type="entry name" value="DHH"/>
    <property type="match status" value="1"/>
</dbReference>
<dbReference type="Proteomes" id="UP000004431">
    <property type="component" value="Unassembled WGS sequence"/>
</dbReference>
<keyword evidence="3" id="KW-0479">Metal-binding</keyword>
<keyword evidence="5" id="KW-0464">Manganese</keyword>
<dbReference type="NCBIfam" id="NF011443">
    <property type="entry name" value="PRK14869.1-5"/>
    <property type="match status" value="1"/>
</dbReference>
<dbReference type="SMART" id="SM00116">
    <property type="entry name" value="CBS"/>
    <property type="match status" value="2"/>
</dbReference>
<dbReference type="Pfam" id="PF07085">
    <property type="entry name" value="DRTGG"/>
    <property type="match status" value="1"/>
</dbReference>
<dbReference type="Pfam" id="PF02833">
    <property type="entry name" value="DHHA2"/>
    <property type="match status" value="1"/>
</dbReference>
<evidence type="ECO:0000256" key="2">
    <source>
        <dbReference type="ARBA" id="ARBA00012146"/>
    </source>
</evidence>
<dbReference type="InterPro" id="IPR028979">
    <property type="entry name" value="Ser_kin/Pase_Hpr-like_N_sf"/>
</dbReference>
<evidence type="ECO:0000259" key="9">
    <source>
        <dbReference type="PROSITE" id="PS51371"/>
    </source>
</evidence>
<dbReference type="PANTHER" id="PTHR12112">
    <property type="entry name" value="BNIP - RELATED"/>
    <property type="match status" value="1"/>
</dbReference>
<reference evidence="10 11" key="1">
    <citation type="submission" date="2010-08" db="EMBL/GenBank/DDBJ databases">
        <authorList>
            <person name="Durkin A.S."/>
            <person name="Madupu R."/>
            <person name="Torralba M."/>
            <person name="Gillis M."/>
            <person name="Methe B."/>
            <person name="Sutton G."/>
            <person name="Nelson K.E."/>
        </authorList>
    </citation>
    <scope>NUCLEOTIDE SEQUENCE [LARGE SCALE GENOMIC DNA]</scope>
    <source>
        <strain evidence="10 11">PB189-T1-4</strain>
    </source>
</reference>
<dbReference type="InterPro" id="IPR004097">
    <property type="entry name" value="DHHA2"/>
</dbReference>
<proteinExistence type="predicted"/>
<dbReference type="InterPro" id="IPR046342">
    <property type="entry name" value="CBS_dom_sf"/>
</dbReference>
<dbReference type="RefSeq" id="WP_006304085.1">
    <property type="nucleotide sequence ID" value="NZ_AEDQ01000017.1"/>
</dbReference>
<accession>A0ABN0B0W5</accession>